<reference evidence="2 3" key="1">
    <citation type="journal article" date="2019" name="ACS Chem. Biol.">
        <title>Identification and Mobilization of a Cryptic Antibiotic Biosynthesis Gene Locus from a Human-Pathogenic Nocardia Isolate.</title>
        <authorList>
            <person name="Herisse M."/>
            <person name="Ishida K."/>
            <person name="Porter J.L."/>
            <person name="Howden B."/>
            <person name="Hertweck C."/>
            <person name="Stinear T.P."/>
            <person name="Pidot S.J."/>
        </authorList>
    </citation>
    <scope>NUCLEOTIDE SEQUENCE [LARGE SCALE GENOMIC DNA]</scope>
    <source>
        <strain evidence="2 3">AUSMDU00012717</strain>
    </source>
</reference>
<protein>
    <recommendedName>
        <fullName evidence="1">TPR repeat domain-containing protein</fullName>
    </recommendedName>
</protein>
<dbReference type="KEGG" id="nah:F5544_09655"/>
<dbReference type="RefSeq" id="WP_167472883.1">
    <property type="nucleotide sequence ID" value="NZ_CP046172.1"/>
</dbReference>
<name>A0A6G9Y9D9_9NOCA</name>
<evidence type="ECO:0000313" key="3">
    <source>
        <dbReference type="Proteomes" id="UP000503540"/>
    </source>
</evidence>
<dbReference type="Pfam" id="PF23275">
    <property type="entry name" value="TPR_23"/>
    <property type="match status" value="1"/>
</dbReference>
<dbReference type="EMBL" id="CP046172">
    <property type="protein sequence ID" value="QIS09831.1"/>
    <property type="molecule type" value="Genomic_DNA"/>
</dbReference>
<dbReference type="AlphaFoldDB" id="A0A6G9Y9D9"/>
<evidence type="ECO:0000259" key="1">
    <source>
        <dbReference type="Pfam" id="PF23275"/>
    </source>
</evidence>
<feature type="domain" description="TPR repeat" evidence="1">
    <location>
        <begin position="203"/>
        <end position="445"/>
    </location>
</feature>
<gene>
    <name evidence="2" type="ORF">F5544_09655</name>
</gene>
<evidence type="ECO:0000313" key="2">
    <source>
        <dbReference type="EMBL" id="QIS09831.1"/>
    </source>
</evidence>
<keyword evidence="3" id="KW-1185">Reference proteome</keyword>
<dbReference type="Proteomes" id="UP000503540">
    <property type="component" value="Chromosome"/>
</dbReference>
<organism evidence="2 3">
    <name type="scientific">Nocardia arthritidis</name>
    <dbReference type="NCBI Taxonomy" id="228602"/>
    <lineage>
        <taxon>Bacteria</taxon>
        <taxon>Bacillati</taxon>
        <taxon>Actinomycetota</taxon>
        <taxon>Actinomycetes</taxon>
        <taxon>Mycobacteriales</taxon>
        <taxon>Nocardiaceae</taxon>
        <taxon>Nocardia</taxon>
    </lineage>
</organism>
<accession>A0A6G9Y9D9</accession>
<proteinExistence type="predicted"/>
<sequence length="781" mass="85152">MTPKSWIEQCDPSVLTATGDSWIAFGTDLEHLFDRYVDAVTKVNGTYWEGQCAQAAHDRATADRKTIQTIAEKINAVAQRAKQGYDEIDAPLRRARGALIEANRRGYTIADNLALSIPPGKSVSEDDKRALLELQNELNGAFRSTVDADNKVREDLNNARAGLRAAFVSTAALGADKGKSDGTDLTTQPVNLSAEGIQRLIDAGQLTPDQITALQRGDTATIPASQMEYLNGLSRALDGKSPQEIQQIMSKLPPDAQKALANSFQIISNPSINAGAVDDTKLPNNGKGSLGLLPKQIRESLTREDLVTNKSKYLVDHEINLNGVADNQAIAKMIGTGDPQYRLGSDVDRKLLEVGSKYLDGYEQYKNSSHGLIDGTSLKVDGGDGNQFLTQRGMRISEDMFDAAGKDKAAVQELVTGKDHDKLFKNIFTHEWTDQGTAVSSMFKFSDNDAVVHDPNNSVEVKTSERQGKIMSSVAEYIAGEGDPDKRWKELTGIDYQGKHNAGALNPELIKGLSDGMSPYVDALAGHQRPELPGFDIPRHVNGDKVTSWLDPEGNRTYRGTANIFALMDTNDKAGNQFNSAALASVVRNEAAYALNPNLPGATDGLMTAGRLSGLVDKGLFMDSKAQHDGDYADAKDMWERRRNAYDGIKSVLGRGFTESLPFGKSVGDIITAGGDDMKAGYTGEKPEVAETRTVAPPNFTQRNYEVLSFAQIPPELQNNYQDLFENGKLKSWESIQLDPKQERLTSEVAELFNMLGRHDGHGETFRNSYSDIVRGIQGAK</sequence>
<dbReference type="InterPro" id="IPR057037">
    <property type="entry name" value="TPR_rep_actino"/>
</dbReference>